<dbReference type="Proteomes" id="UP000185687">
    <property type="component" value="Unassembled WGS sequence"/>
</dbReference>
<name>A0A1N6YWW8_9EURY</name>
<accession>A0A1N6YWW8</accession>
<dbReference type="GeneID" id="30954740"/>
<keyword evidence="2" id="KW-1185">Reference proteome</keyword>
<evidence type="ECO:0000313" key="2">
    <source>
        <dbReference type="Proteomes" id="UP000185687"/>
    </source>
</evidence>
<protein>
    <submittedName>
        <fullName evidence="1">Uncharacterized protein</fullName>
    </submittedName>
</protein>
<dbReference type="EMBL" id="FTNP01000001">
    <property type="protein sequence ID" value="SIR19042.1"/>
    <property type="molecule type" value="Genomic_DNA"/>
</dbReference>
<reference evidence="1 2" key="1">
    <citation type="submission" date="2017-01" db="EMBL/GenBank/DDBJ databases">
        <authorList>
            <person name="Mah S.A."/>
            <person name="Swanson W.J."/>
            <person name="Moy G.W."/>
            <person name="Vacquier V.D."/>
        </authorList>
    </citation>
    <scope>NUCLEOTIDE SEQUENCE [LARGE SCALE GENOMIC DNA]</scope>
    <source>
        <strain evidence="1 2">CGMCC 1.8909</strain>
    </source>
</reference>
<gene>
    <name evidence="1" type="ORF">SAMN05421809_0586</name>
</gene>
<dbReference type="InterPro" id="IPR006311">
    <property type="entry name" value="TAT_signal"/>
</dbReference>
<proteinExistence type="predicted"/>
<organism evidence="1 2">
    <name type="scientific">Natronorubrum daqingense</name>
    <dbReference type="NCBI Taxonomy" id="588898"/>
    <lineage>
        <taxon>Archaea</taxon>
        <taxon>Methanobacteriati</taxon>
        <taxon>Methanobacteriota</taxon>
        <taxon>Stenosarchaea group</taxon>
        <taxon>Halobacteria</taxon>
        <taxon>Halobacteriales</taxon>
        <taxon>Natrialbaceae</taxon>
        <taxon>Natronorubrum</taxon>
    </lineage>
</organism>
<dbReference type="OrthoDB" id="176566at2157"/>
<dbReference type="PROSITE" id="PS51257">
    <property type="entry name" value="PROKAR_LIPOPROTEIN"/>
    <property type="match status" value="1"/>
</dbReference>
<dbReference type="PROSITE" id="PS51318">
    <property type="entry name" value="TAT"/>
    <property type="match status" value="1"/>
</dbReference>
<evidence type="ECO:0000313" key="1">
    <source>
        <dbReference type="EMBL" id="SIR19042.1"/>
    </source>
</evidence>
<sequence length="290" mass="31520">MNSRRDVLGMGTGVLGSATMAALAGCSELPVVDTHTDESLDYREWTFDPETLDEPNITVLAIDIETLLAGDDPHDEDVFRELLEGTFHDELEADDVESFVSIAPIEILAGSFDADDVFEALDASSEDGHEEFDIAFDEDGETMFASDGTFLVAMPGIAAPDDASRELLELAIDTYNGDEARFVDTSDDFARITDEIEAGTHTTITGYAESSLEDEPDSSPVADASVASVDGEEAHVDLAVLYADEEYADNERLESEIHAEQSGDEFEVEDSDVDGRLVRLEYAMAAEDYL</sequence>
<dbReference type="RefSeq" id="WP_139326956.1">
    <property type="nucleotide sequence ID" value="NZ_CP019327.1"/>
</dbReference>
<dbReference type="AlphaFoldDB" id="A0A1N6YWW8"/>